<dbReference type="InterPro" id="IPR006652">
    <property type="entry name" value="Kelch_1"/>
</dbReference>
<evidence type="ECO:0000256" key="1">
    <source>
        <dbReference type="ARBA" id="ARBA00022441"/>
    </source>
</evidence>
<dbReference type="SUPFAM" id="SSF117281">
    <property type="entry name" value="Kelch motif"/>
    <property type="match status" value="1"/>
</dbReference>
<dbReference type="AlphaFoldDB" id="A0A9Q0LP63"/>
<evidence type="ECO:0000313" key="4">
    <source>
        <dbReference type="EMBL" id="KAJ5074720.1"/>
    </source>
</evidence>
<dbReference type="SMART" id="SM00225">
    <property type="entry name" value="BTB"/>
    <property type="match status" value="2"/>
</dbReference>
<dbReference type="Pfam" id="PF24681">
    <property type="entry name" value="Kelch_KLHDC2_KLHL20_DRC7"/>
    <property type="match status" value="1"/>
</dbReference>
<name>A0A9Q0LP63_ANAIG</name>
<organism evidence="4 5">
    <name type="scientific">Anaeramoeba ignava</name>
    <name type="common">Anaerobic marine amoeba</name>
    <dbReference type="NCBI Taxonomy" id="1746090"/>
    <lineage>
        <taxon>Eukaryota</taxon>
        <taxon>Metamonada</taxon>
        <taxon>Anaeramoebidae</taxon>
        <taxon>Anaeramoeba</taxon>
    </lineage>
</organism>
<dbReference type="Gene3D" id="2.120.10.80">
    <property type="entry name" value="Kelch-type beta propeller"/>
    <property type="match status" value="2"/>
</dbReference>
<dbReference type="Gene3D" id="3.30.710.10">
    <property type="entry name" value="Potassium Channel Kv1.1, Chain A"/>
    <property type="match status" value="2"/>
</dbReference>
<dbReference type="OMA" id="ENYLPRY"/>
<keyword evidence="5" id="KW-1185">Reference proteome</keyword>
<dbReference type="PANTHER" id="PTHR46093">
    <property type="entry name" value="ACYL-COA-BINDING DOMAIN-CONTAINING PROTEIN 5"/>
    <property type="match status" value="1"/>
</dbReference>
<dbReference type="InterPro" id="IPR011333">
    <property type="entry name" value="SKP1/BTB/POZ_sf"/>
</dbReference>
<evidence type="ECO:0000313" key="5">
    <source>
        <dbReference type="Proteomes" id="UP001149090"/>
    </source>
</evidence>
<dbReference type="InterPro" id="IPR015915">
    <property type="entry name" value="Kelch-typ_b-propeller"/>
</dbReference>
<dbReference type="OrthoDB" id="7676067at2759"/>
<dbReference type="PANTHER" id="PTHR46093:SF18">
    <property type="entry name" value="FIBRONECTIN TYPE-III DOMAIN-CONTAINING PROTEIN"/>
    <property type="match status" value="1"/>
</dbReference>
<dbReference type="SUPFAM" id="SSF54695">
    <property type="entry name" value="POZ domain"/>
    <property type="match status" value="2"/>
</dbReference>
<dbReference type="SMART" id="SM00612">
    <property type="entry name" value="Kelch"/>
    <property type="match status" value="3"/>
</dbReference>
<dbReference type="CDD" id="cd18186">
    <property type="entry name" value="BTB_POZ_ZBTB_KLHL-like"/>
    <property type="match status" value="2"/>
</dbReference>
<evidence type="ECO:0000259" key="3">
    <source>
        <dbReference type="PROSITE" id="PS50097"/>
    </source>
</evidence>
<proteinExistence type="predicted"/>
<dbReference type="InterPro" id="IPR000210">
    <property type="entry name" value="BTB/POZ_dom"/>
</dbReference>
<dbReference type="Proteomes" id="UP001149090">
    <property type="component" value="Unassembled WGS sequence"/>
</dbReference>
<keyword evidence="1" id="KW-0880">Kelch repeat</keyword>
<protein>
    <submittedName>
        <fullName evidence="4">Kelch domain-containing protein</fullName>
    </submittedName>
</protein>
<sequence length="582" mass="66886">MLVIPEIEWTKIEPTTQTPTQRWGHRLVSEGETVYVYGGYSPPDNSWSNDVWKFDMRSKKWEKLSTTGTKPDGIFGSETVFYNNNIYVFGGSSGFSYTNSISKLDLKTNRWERIKAKGKLPRARSHLCSTVYENKMIIFGGWDNWNNLRFNEVHSFDFKTLEWEVLEPKDKYSIPGLAGPTAHLFGSKLVVFGGNYLEKNTPKRTNDVFLFDLRKQVWEGPLNAQGTKPKPRASHSSILYKDRYLFIYGGWDGNEAFKDYCYFDLITKTWFPIHSKGSVPPGLIGHGSTYLPESNKMVLFAGDVGNRNAINDMFVLQFMRMQQTILDNFFNTRLFCDASVKCANFVEVPYHLCILQARCPNDLIFRSVAPSYKSSVVLSVLRFLYTDIIQVVPDDIEAVLQCAERLGLYSMIENMKENPNLENPNLLAQKKGQFNKVAEDLAQLYYAESGKDFTIEIGSTLLPIHKPILALRSGLFRDMFLSVVDTSNKAPDPSGRSEETLKVLIKFLYFNSIDPNVLNFDLAYELLDAVHYYQLQDDTLLQICVNYFKQNLNEKNFEFVLEKADTFDIVELIHFIEENFLK</sequence>
<gene>
    <name evidence="4" type="ORF">M0811_08075</name>
</gene>
<dbReference type="PROSITE" id="PS50097">
    <property type="entry name" value="BTB"/>
    <property type="match status" value="1"/>
</dbReference>
<comment type="caution">
    <text evidence="4">The sequence shown here is derived from an EMBL/GenBank/DDBJ whole genome shotgun (WGS) entry which is preliminary data.</text>
</comment>
<dbReference type="EMBL" id="JAPDFW010000069">
    <property type="protein sequence ID" value="KAJ5074720.1"/>
    <property type="molecule type" value="Genomic_DNA"/>
</dbReference>
<keyword evidence="2" id="KW-0677">Repeat</keyword>
<accession>A0A9Q0LP63</accession>
<reference evidence="4" key="1">
    <citation type="submission" date="2022-10" db="EMBL/GenBank/DDBJ databases">
        <title>Novel sulphate-reducing endosymbionts in the free-living metamonad Anaeramoeba.</title>
        <authorList>
            <person name="Jerlstrom-Hultqvist J."/>
            <person name="Cepicka I."/>
            <person name="Gallot-Lavallee L."/>
            <person name="Salas-Leiva D."/>
            <person name="Curtis B.A."/>
            <person name="Zahonova K."/>
            <person name="Pipaliya S."/>
            <person name="Dacks J."/>
            <person name="Roger A.J."/>
        </authorList>
    </citation>
    <scope>NUCLEOTIDE SEQUENCE</scope>
    <source>
        <strain evidence="4">BMAN</strain>
    </source>
</reference>
<evidence type="ECO:0000256" key="2">
    <source>
        <dbReference type="ARBA" id="ARBA00022737"/>
    </source>
</evidence>
<feature type="domain" description="BTB" evidence="3">
    <location>
        <begin position="451"/>
        <end position="517"/>
    </location>
</feature>
<dbReference type="Pfam" id="PF00651">
    <property type="entry name" value="BTB"/>
    <property type="match status" value="2"/>
</dbReference>